<sequence>MVMRYPLSCLCIAAIWILCFIDVPETPLDDVSFIDKWAHVLMYGGTCIVIWTEYLFKHRRISPWRLFLFAFLAPILMSGMIEILQAYCTGGRRSGDWLDFASNAIGVTLAACVCILPAWWRAKAGKENV</sequence>
<keyword evidence="1" id="KW-1133">Transmembrane helix</keyword>
<evidence type="ECO:0000313" key="3">
    <source>
        <dbReference type="Proteomes" id="UP000278983"/>
    </source>
</evidence>
<keyword evidence="1" id="KW-0472">Membrane</keyword>
<reference evidence="2 3" key="1">
    <citation type="submission" date="2018-12" db="EMBL/GenBank/DDBJ databases">
        <title>Genome sequencing of Prevotella sp. KCOM 3155 (= JS262).</title>
        <authorList>
            <person name="Kook J.-K."/>
            <person name="Park S.-N."/>
            <person name="Lim Y.K."/>
        </authorList>
    </citation>
    <scope>NUCLEOTIDE SEQUENCE [LARGE SCALE GENOMIC DNA]</scope>
    <source>
        <strain evidence="2 3">KCOM 3155</strain>
    </source>
</reference>
<dbReference type="Proteomes" id="UP000278983">
    <property type="component" value="Unassembled WGS sequence"/>
</dbReference>
<keyword evidence="3" id="KW-1185">Reference proteome</keyword>
<comment type="caution">
    <text evidence="2">The sequence shown here is derived from an EMBL/GenBank/DDBJ whole genome shotgun (WGS) entry which is preliminary data.</text>
</comment>
<feature type="transmembrane region" description="Helical" evidence="1">
    <location>
        <begin position="68"/>
        <end position="88"/>
    </location>
</feature>
<dbReference type="AlphaFoldDB" id="A0A3S0P9P9"/>
<dbReference type="OrthoDB" id="1524985at2"/>
<dbReference type="EMBL" id="RYYU01000001">
    <property type="protein sequence ID" value="RUL60386.1"/>
    <property type="molecule type" value="Genomic_DNA"/>
</dbReference>
<organism evidence="2 3">
    <name type="scientific">Prevotella koreensis</name>
    <dbReference type="NCBI Taxonomy" id="2490854"/>
    <lineage>
        <taxon>Bacteria</taxon>
        <taxon>Pseudomonadati</taxon>
        <taxon>Bacteroidota</taxon>
        <taxon>Bacteroidia</taxon>
        <taxon>Bacteroidales</taxon>
        <taxon>Prevotellaceae</taxon>
        <taxon>Prevotella</taxon>
    </lineage>
</organism>
<dbReference type="NCBIfam" id="NF037970">
    <property type="entry name" value="vanZ_1"/>
    <property type="match status" value="1"/>
</dbReference>
<keyword evidence="1" id="KW-0812">Transmembrane</keyword>
<protein>
    <submittedName>
        <fullName evidence="2">VanZ family protein</fullName>
    </submittedName>
</protein>
<feature type="transmembrane region" description="Helical" evidence="1">
    <location>
        <begin position="37"/>
        <end position="56"/>
    </location>
</feature>
<dbReference type="PANTHER" id="PTHR28008:SF1">
    <property type="entry name" value="DOMAIN PROTEIN, PUTATIVE (AFU_ORTHOLOGUE AFUA_3G10980)-RELATED"/>
    <property type="match status" value="1"/>
</dbReference>
<accession>A0A3S0P9P9</accession>
<proteinExistence type="predicted"/>
<name>A0A3S0P9P9_9BACT</name>
<evidence type="ECO:0000313" key="2">
    <source>
        <dbReference type="EMBL" id="RUL60386.1"/>
    </source>
</evidence>
<dbReference type="PANTHER" id="PTHR28008">
    <property type="entry name" value="DOMAIN PROTEIN, PUTATIVE (AFU_ORTHOLOGUE AFUA_3G10980)-RELATED"/>
    <property type="match status" value="1"/>
</dbReference>
<gene>
    <name evidence="2" type="ORF">EHV08_08525</name>
</gene>
<evidence type="ECO:0000256" key="1">
    <source>
        <dbReference type="SAM" id="Phobius"/>
    </source>
</evidence>
<feature type="transmembrane region" description="Helical" evidence="1">
    <location>
        <begin position="100"/>
        <end position="120"/>
    </location>
</feature>